<evidence type="ECO:0000259" key="2">
    <source>
        <dbReference type="Pfam" id="PF15696"/>
    </source>
</evidence>
<reference evidence="3 4" key="1">
    <citation type="submission" date="2019-01" db="EMBL/GenBank/DDBJ databases">
        <authorList>
            <person name="Alioto T."/>
            <person name="Alioto T."/>
        </authorList>
    </citation>
    <scope>NUCLEOTIDE SEQUENCE [LARGE SCALE GENOMIC DNA]</scope>
</reference>
<dbReference type="PANTHER" id="PTHR39229:SF1">
    <property type="entry name" value="RAD51-ASSOCIATED PROTEIN 2"/>
    <property type="match status" value="1"/>
</dbReference>
<dbReference type="AlphaFoldDB" id="A0A485ML51"/>
<dbReference type="EMBL" id="CAAGRJ010003679">
    <property type="protein sequence ID" value="VFV21665.1"/>
    <property type="molecule type" value="Genomic_DNA"/>
</dbReference>
<gene>
    <name evidence="3" type="ORF">LYPA_23C009441</name>
</gene>
<proteinExistence type="predicted"/>
<accession>A0A485ML51</accession>
<dbReference type="GO" id="GO:0032991">
    <property type="term" value="C:protein-containing complex"/>
    <property type="evidence" value="ECO:0007669"/>
    <property type="project" value="TreeGrafter"/>
</dbReference>
<dbReference type="InterPro" id="IPR031419">
    <property type="entry name" value="RAD51_interact"/>
</dbReference>
<evidence type="ECO:0000313" key="4">
    <source>
        <dbReference type="Proteomes" id="UP000386466"/>
    </source>
</evidence>
<sequence>MSFTQCTAQGAGFREPATSLLPPEDADSRPPRSKRPRLTEPGSASEVEWRLPLVPRLSEVEKAWQLLSPRPFPALLLSANVIFGNSTDSRVEKSVGGEQICSPRCPNGKFEVNSCLQSLPSRSFDSGLRASGKSCEAGLNDKEVFGVHRSDRAGAEVRPLLPNPSTDDIHGVKRNAAGKQYSVQGRDGIQEDDSYVKQTETLFGDVTFYKETKSPFLDIKCRWKADGVTPSHKKESNISASALNISKSQNQPSMEIAKASYFRDRGTISIPEFPTDLNSKMSSVYLKGTAKKKNDKNEAYVRDFTNVYWSQNRPDVKKQKLQDDKNIVDADAENIFSACYESNHQSLSNQNICVRKKDLISLNYYNHSSIKSDVTDSEKNFTIILGNANLEEAETCLDIHTFTRLEKSQSQGSNISHISEKIGALCWIWGNYKTQSENVKRTGEQLNFLQLVEIDLLSKGDYHYTKALNTCEEQSKPLMIGTLGSQKALISFFQLNGKGESNNMLQLRYSATQKVSHLRKVFENSIMEILNFHENISGNQKNDNVLNWHEIFKDKKRVDLQNLITKNMNVNRKNDMLSVCLQTSISGPLNSILKTNIASLLNNFNCFIRIENDPKLQERCIVKWIMYLHYSKNSIVENHTVYLARTLTFSRLLEGNMKPMLRKRKLFKTEQVFEESKKKPSLTMATKNKHFPIFETYEKNPLLMDFDDMDEISLTKDIYKNKSCPEQFMNEENWTHCTPNAVKTHVKSGSQFIQNHRYSNEKFYEVNMYNQDLNTERKKEHNKISISFKCIFEDFFNIRPRTIPTNHDINHSEQTNLGTIMQVLNFGNLLSEINGKKQDSILKEEVKVTAQSLTNSCQINKDIKIEKEEKNNFCLMDGMFSMQPVSLMSKKVNVEETKYINQNNVADRNEYEHVLQESELANSEYFHPKNDSTECVNHQFETDLSLENNECFQDLTAKCLSTEAQTIVSNFEMKSKFDLVLEELHMFHEISKENKIVSTAETNNGQEYYLRENNDIEEVKKEMKEDLKMVTVNEICVSSLVRDTITCPNMHKRHQSLFKWKAVSNNGKQEVPNEYCCSRAAEEELLYSTSKEDCENPPPKRPAFFSDELREEKITYLLKGGSNFSHGISRVLPLKTCSRPIRIGLSRKAKLKQLHPYLK</sequence>
<dbReference type="PANTHER" id="PTHR39229">
    <property type="entry name" value="MCG1037962"/>
    <property type="match status" value="1"/>
</dbReference>
<evidence type="ECO:0000256" key="1">
    <source>
        <dbReference type="SAM" id="MobiDB-lite"/>
    </source>
</evidence>
<feature type="domain" description="RAD51 interacting motif" evidence="2">
    <location>
        <begin position="1120"/>
        <end position="1158"/>
    </location>
</feature>
<feature type="region of interest" description="Disordered" evidence="1">
    <location>
        <begin position="1"/>
        <end position="45"/>
    </location>
</feature>
<protein>
    <recommendedName>
        <fullName evidence="2">RAD51 interacting motif domain-containing protein</fullName>
    </recommendedName>
</protein>
<organism evidence="3 4">
    <name type="scientific">Lynx pardinus</name>
    <name type="common">Iberian lynx</name>
    <name type="synonym">Felis pardina</name>
    <dbReference type="NCBI Taxonomy" id="191816"/>
    <lineage>
        <taxon>Eukaryota</taxon>
        <taxon>Metazoa</taxon>
        <taxon>Chordata</taxon>
        <taxon>Craniata</taxon>
        <taxon>Vertebrata</taxon>
        <taxon>Euteleostomi</taxon>
        <taxon>Mammalia</taxon>
        <taxon>Eutheria</taxon>
        <taxon>Laurasiatheria</taxon>
        <taxon>Carnivora</taxon>
        <taxon>Feliformia</taxon>
        <taxon>Felidae</taxon>
        <taxon>Felinae</taxon>
        <taxon>Lynx</taxon>
    </lineage>
</organism>
<dbReference type="Pfam" id="PF15696">
    <property type="entry name" value="RAD51_interact"/>
    <property type="match status" value="1"/>
</dbReference>
<keyword evidence="4" id="KW-1185">Reference proteome</keyword>
<evidence type="ECO:0000313" key="3">
    <source>
        <dbReference type="EMBL" id="VFV21665.1"/>
    </source>
</evidence>
<dbReference type="Proteomes" id="UP000386466">
    <property type="component" value="Unassembled WGS sequence"/>
</dbReference>
<name>A0A485ML51_LYNPA</name>
<dbReference type="InterPro" id="IPR053355">
    <property type="entry name" value="RAD51-associated"/>
</dbReference>